<name>A0A1H6JEI7_MYCRU</name>
<dbReference type="EMBL" id="LT629971">
    <property type="protein sequence ID" value="SEH60690.1"/>
    <property type="molecule type" value="Genomic_DNA"/>
</dbReference>
<dbReference type="RefSeq" id="WP_083406956.1">
    <property type="nucleotide sequence ID" value="NZ_LT629971.1"/>
</dbReference>
<reference evidence="3" key="1">
    <citation type="submission" date="2016-10" db="EMBL/GenBank/DDBJ databases">
        <authorList>
            <person name="Varghese N."/>
            <person name="Submissions S."/>
        </authorList>
    </citation>
    <scope>NUCLEOTIDE SEQUENCE [LARGE SCALE GENOMIC DNA]</scope>
    <source>
        <strain evidence="3">DSM 45405</strain>
    </source>
</reference>
<protein>
    <submittedName>
        <fullName evidence="2">Uncharacterized protein</fullName>
    </submittedName>
</protein>
<proteinExistence type="predicted"/>
<dbReference type="STRING" id="370526.SAMN04489835_1957"/>
<feature type="signal peptide" evidence="1">
    <location>
        <begin position="1"/>
        <end position="26"/>
    </location>
</feature>
<keyword evidence="1" id="KW-0732">Signal</keyword>
<dbReference type="Proteomes" id="UP000182915">
    <property type="component" value="Chromosome I"/>
</dbReference>
<organism evidence="2 3">
    <name type="scientific">Mycolicibacterium rutilum</name>
    <name type="common">Mycobacterium rutilum</name>
    <dbReference type="NCBI Taxonomy" id="370526"/>
    <lineage>
        <taxon>Bacteria</taxon>
        <taxon>Bacillati</taxon>
        <taxon>Actinomycetota</taxon>
        <taxon>Actinomycetes</taxon>
        <taxon>Mycobacteriales</taxon>
        <taxon>Mycobacteriaceae</taxon>
        <taxon>Mycolicibacterium</taxon>
    </lineage>
</organism>
<dbReference type="AlphaFoldDB" id="A0A1H6JEI7"/>
<dbReference type="OrthoDB" id="4753798at2"/>
<keyword evidence="3" id="KW-1185">Reference proteome</keyword>
<evidence type="ECO:0000256" key="1">
    <source>
        <dbReference type="SAM" id="SignalP"/>
    </source>
</evidence>
<evidence type="ECO:0000313" key="2">
    <source>
        <dbReference type="EMBL" id="SEH60690.1"/>
    </source>
</evidence>
<gene>
    <name evidence="2" type="ORF">SAMN04489835_1957</name>
</gene>
<evidence type="ECO:0000313" key="3">
    <source>
        <dbReference type="Proteomes" id="UP000182915"/>
    </source>
</evidence>
<sequence>MRKLATTLAVGALIVGPLATAQVADAASTPPATPGHVQVTPEAPKVKAYDCEGTTGRMGCGPGWFWRDGWRGWACYPC</sequence>
<accession>A0A1H6JEI7</accession>
<feature type="chain" id="PRO_5009298027" evidence="1">
    <location>
        <begin position="27"/>
        <end position="78"/>
    </location>
</feature>